<evidence type="ECO:0000313" key="3">
    <source>
        <dbReference type="Proteomes" id="UP000249633"/>
    </source>
</evidence>
<feature type="domain" description="RES" evidence="1">
    <location>
        <begin position="207"/>
        <end position="370"/>
    </location>
</feature>
<evidence type="ECO:0000313" key="2">
    <source>
        <dbReference type="EMBL" id="PZP29638.1"/>
    </source>
</evidence>
<reference evidence="2 3" key="1">
    <citation type="submission" date="2017-08" db="EMBL/GenBank/DDBJ databases">
        <title>Infants hospitalized years apart are colonized by the same room-sourced microbial strains.</title>
        <authorList>
            <person name="Brooks B."/>
            <person name="Olm M.R."/>
            <person name="Firek B.A."/>
            <person name="Baker R."/>
            <person name="Thomas B.C."/>
            <person name="Morowitz M.J."/>
            <person name="Banfield J.F."/>
        </authorList>
    </citation>
    <scope>NUCLEOTIDE SEQUENCE [LARGE SCALE GENOMIC DNA]</scope>
    <source>
        <strain evidence="2">S2_012_000_R2_81</strain>
    </source>
</reference>
<comment type="caution">
    <text evidence="2">The sequence shown here is derived from an EMBL/GenBank/DDBJ whole genome shotgun (WGS) entry which is preliminary data.</text>
</comment>
<dbReference type="EMBL" id="QFOD01000017">
    <property type="protein sequence ID" value="PZP29638.1"/>
    <property type="molecule type" value="Genomic_DNA"/>
</dbReference>
<gene>
    <name evidence="2" type="ORF">DI603_16385</name>
</gene>
<protein>
    <recommendedName>
        <fullName evidence="1">RES domain-containing protein</fullName>
    </recommendedName>
</protein>
<sequence>MRAMKYLCMTCLRDEFLRRTVLKTIKTCSYCGAHGPAIELQIAANGCLEALTTHFETTHNDLSVVVFERSPGGSDLRETLQRLNVVADEAFEDLADATLAAWRAYVQRYPEDEADSEDPWFRLRSDLHHRVGYEWQEMERSLHHEARFLNRRALQLLQQVFQNLHESRTDDGGPVVIQAGPGCAVDRLIRARVFQTEGSLEEALQHPAKHLGTPPPGIGQAGRMNAKGQPAFYGATTEAVALAEVRPPVGAYVATAAFHIIRPVKLLDLAALAKVQIDKGQSLLDPASYLLAQTRDFLKTLSQRMVQPVMPEQQERDYLITQVVADFLADYEGGAIDGILFPSVQVGNRDDASGLNVVLFPRAARVESADVQFKASVQVWEYEDDGPGHWLSPVLELPLRPPPEGASELLDRLLDQPKPDWPPTLRIEMEEIRVHEVRGVEVRTTSRDVEVRQGVRRFAPSGARYE</sequence>
<proteinExistence type="predicted"/>
<evidence type="ECO:0000259" key="1">
    <source>
        <dbReference type="SMART" id="SM00953"/>
    </source>
</evidence>
<dbReference type="AlphaFoldDB" id="A0A2W5DFY4"/>
<dbReference type="InterPro" id="IPR014914">
    <property type="entry name" value="RES_dom"/>
</dbReference>
<organism evidence="2 3">
    <name type="scientific">Roseateles depolymerans</name>
    <dbReference type="NCBI Taxonomy" id="76731"/>
    <lineage>
        <taxon>Bacteria</taxon>
        <taxon>Pseudomonadati</taxon>
        <taxon>Pseudomonadota</taxon>
        <taxon>Betaproteobacteria</taxon>
        <taxon>Burkholderiales</taxon>
        <taxon>Sphaerotilaceae</taxon>
        <taxon>Roseateles</taxon>
    </lineage>
</organism>
<name>A0A2W5DFY4_9BURK</name>
<dbReference type="Pfam" id="PF08808">
    <property type="entry name" value="RES"/>
    <property type="match status" value="1"/>
</dbReference>
<dbReference type="SMART" id="SM00953">
    <property type="entry name" value="RES"/>
    <property type="match status" value="1"/>
</dbReference>
<accession>A0A2W5DFY4</accession>
<dbReference type="Proteomes" id="UP000249633">
    <property type="component" value="Unassembled WGS sequence"/>
</dbReference>